<name>D2AS87_STRRD</name>
<dbReference type="AlphaFoldDB" id="D2AS87"/>
<organism evidence="1 2">
    <name type="scientific">Streptosporangium roseum (strain ATCC 12428 / DSM 43021 / JCM 3005 / KCTC 9067 / NCIMB 10171 / NRRL 2505 / NI 9100)</name>
    <dbReference type="NCBI Taxonomy" id="479432"/>
    <lineage>
        <taxon>Bacteria</taxon>
        <taxon>Bacillati</taxon>
        <taxon>Actinomycetota</taxon>
        <taxon>Actinomycetes</taxon>
        <taxon>Streptosporangiales</taxon>
        <taxon>Streptosporangiaceae</taxon>
        <taxon>Streptosporangium</taxon>
    </lineage>
</organism>
<accession>D2AS87</accession>
<evidence type="ECO:0000313" key="2">
    <source>
        <dbReference type="Proteomes" id="UP000002029"/>
    </source>
</evidence>
<dbReference type="HOGENOM" id="CLU_2939970_0_0_11"/>
<dbReference type="Proteomes" id="UP000002029">
    <property type="component" value="Chromosome"/>
</dbReference>
<reference evidence="1 2" key="1">
    <citation type="journal article" date="2010" name="Stand. Genomic Sci.">
        <title>Complete genome sequence of Streptosporangium roseum type strain (NI 9100).</title>
        <authorList>
            <person name="Nolan M."/>
            <person name="Sikorski J."/>
            <person name="Jando M."/>
            <person name="Lucas S."/>
            <person name="Lapidus A."/>
            <person name="Glavina Del Rio T."/>
            <person name="Chen F."/>
            <person name="Tice H."/>
            <person name="Pitluck S."/>
            <person name="Cheng J.F."/>
            <person name="Chertkov O."/>
            <person name="Sims D."/>
            <person name="Meincke L."/>
            <person name="Brettin T."/>
            <person name="Han C."/>
            <person name="Detter J.C."/>
            <person name="Bruce D."/>
            <person name="Goodwin L."/>
            <person name="Land M."/>
            <person name="Hauser L."/>
            <person name="Chang Y.J."/>
            <person name="Jeffries C.D."/>
            <person name="Ivanova N."/>
            <person name="Mavromatis K."/>
            <person name="Mikhailova N."/>
            <person name="Chen A."/>
            <person name="Palaniappan K."/>
            <person name="Chain P."/>
            <person name="Rohde M."/>
            <person name="Goker M."/>
            <person name="Bristow J."/>
            <person name="Eisen J.A."/>
            <person name="Markowitz V."/>
            <person name="Hugenholtz P."/>
            <person name="Kyrpides N.C."/>
            <person name="Klenk H.P."/>
        </authorList>
    </citation>
    <scope>NUCLEOTIDE SEQUENCE [LARGE SCALE GENOMIC DNA]</scope>
    <source>
        <strain evidence="2">ATCC 12428 / DSM 43021 / JCM 3005 / NI 9100</strain>
    </source>
</reference>
<protein>
    <submittedName>
        <fullName evidence="1">Uncharacterized protein</fullName>
    </submittedName>
</protein>
<sequence length="60" mass="6797">MHRWNTFTVEGEQYRNALVSVSRSHWREFEHWCTTSAVENGTITAGTARQISAIALTSSL</sequence>
<proteinExistence type="predicted"/>
<dbReference type="KEGG" id="sro:Sros_3687"/>
<evidence type="ECO:0000313" key="1">
    <source>
        <dbReference type="EMBL" id="ACZ86614.1"/>
    </source>
</evidence>
<dbReference type="EMBL" id="CP001814">
    <property type="protein sequence ID" value="ACZ86614.1"/>
    <property type="molecule type" value="Genomic_DNA"/>
</dbReference>
<gene>
    <name evidence="1" type="ordered locus">Sros_3687</name>
</gene>
<keyword evidence="2" id="KW-1185">Reference proteome</keyword>